<dbReference type="RefSeq" id="WP_096633360.1">
    <property type="nucleotide sequence ID" value="NZ_NSGR01000004.1"/>
</dbReference>
<accession>A0A854WAY5</accession>
<dbReference type="EMBL" id="NSGR01000004">
    <property type="protein sequence ID" value="PCH13825.1"/>
    <property type="molecule type" value="Genomic_DNA"/>
</dbReference>
<name>A0A854WAY5_9STRE</name>
<dbReference type="AlphaFoldDB" id="A0A854WAY5"/>
<reference evidence="1 2" key="1">
    <citation type="submission" date="2016-06" db="EMBL/GenBank/DDBJ databases">
        <authorList>
            <person name="Haines A.N."/>
            <person name="Council K.R."/>
        </authorList>
    </citation>
    <scope>NUCLEOTIDE SEQUENCE [LARGE SCALE GENOMIC DNA]</scope>
    <source>
        <strain evidence="1 2">SP158-29</strain>
    </source>
</reference>
<evidence type="ECO:0000313" key="2">
    <source>
        <dbReference type="Proteomes" id="UP000217465"/>
    </source>
</evidence>
<organism evidence="1 2">
    <name type="scientific">Streptococcus parauberis</name>
    <dbReference type="NCBI Taxonomy" id="1348"/>
    <lineage>
        <taxon>Bacteria</taxon>
        <taxon>Bacillati</taxon>
        <taxon>Bacillota</taxon>
        <taxon>Bacilli</taxon>
        <taxon>Lactobacillales</taxon>
        <taxon>Streptococcaceae</taxon>
        <taxon>Streptococcus</taxon>
    </lineage>
</organism>
<dbReference type="Proteomes" id="UP000217465">
    <property type="component" value="Unassembled WGS sequence"/>
</dbReference>
<protein>
    <submittedName>
        <fullName evidence="1">Uncharacterized protein</fullName>
    </submittedName>
</protein>
<proteinExistence type="predicted"/>
<evidence type="ECO:0000313" key="1">
    <source>
        <dbReference type="EMBL" id="PCH13825.1"/>
    </source>
</evidence>
<comment type="caution">
    <text evidence="1">The sequence shown here is derived from an EMBL/GenBank/DDBJ whole genome shotgun (WGS) entry which is preliminary data.</text>
</comment>
<gene>
    <name evidence="1" type="ORF">A9Y57_00459</name>
</gene>
<sequence length="86" mass="10123">MLLSKKSIISRLNNIEKNINALMEYDNQEQIIFEWISYIAIQLSEDYPEGLLDDLFIDLDFRTFAENRDIQKRLSKRIRGAGLSIN</sequence>